<dbReference type="RefSeq" id="WP_252804375.1">
    <property type="nucleotide sequence ID" value="NZ_BAAABM010000007.1"/>
</dbReference>
<dbReference type="Gene3D" id="3.30.470.20">
    <property type="entry name" value="ATP-grasp fold, B domain"/>
    <property type="match status" value="1"/>
</dbReference>
<dbReference type="InterPro" id="IPR001882">
    <property type="entry name" value="Biotin_BS"/>
</dbReference>
<sequence length="663" mass="69509">MFESVLIANRGEIACRIVRTLRRLGIRSVVTYTDADADARHVREADAALRVGSYLDVGDVVGAAVRAGADAVHPGYGFLAENPDLARACADAGVVFVGPPPDAITAMGDKIRAKRTVAAAGVPVVPGRDEAGLSDEELADAAMEVGLRDGAAVLLKPSAGGGGKGMRRVEDAAELRDAIAAARREARGAFGDDTLLVERYIDRPRHIEIQVFADMHGNAVHLGERECSLQRRHQKIVEEAPSPLLGTGPDGERIRAAMGASAVAAARSVGYVGAGTVEYIVSADRPDEYFFMEMNTRLQVEHPVTEGAVVIDGRPGLDLVELQLRVAAGEPLPFGQDAVAFDGHAVEARVYAEDPGRGFLPTGGRVLLLHEPYGLGIRVDSGLHEGAVVGGSYDPMLAKVIARGPDRASALRTLDQALASYTLLGVGTNIAFLRSLLADPDVAAGRLDTGLVERRPADPADGGTPEDVLAAAALERMLALETPDPGPWDVPDGWRLGEPAWATWRIAGREVRVRGRAARAEVSVDGGDPVRAAARRDGVTLLVEHAGDRTRFTCAHDGDVCWLGRDGRVWSLKETEPLAARATETTAAAGAVRSPMPGTVAAVKAADGDEVAAGQPLVIVEAMKMEHTVTAPVDGVVGGLTVQPGAQVALDEVLAVVTPKGDL</sequence>
<dbReference type="EC" id="6.3.4.14" evidence="2"/>
<feature type="domain" description="Lipoyl-binding" evidence="8">
    <location>
        <begin position="581"/>
        <end position="658"/>
    </location>
</feature>
<dbReference type="PROSITE" id="PS00867">
    <property type="entry name" value="CPSASE_2"/>
    <property type="match status" value="1"/>
</dbReference>
<gene>
    <name evidence="11" type="ORF">GCM10010151_07650</name>
</gene>
<keyword evidence="6" id="KW-0092">Biotin</keyword>
<keyword evidence="12" id="KW-1185">Reference proteome</keyword>
<dbReference type="CDD" id="cd06850">
    <property type="entry name" value="biotinyl_domain"/>
    <property type="match status" value="1"/>
</dbReference>
<dbReference type="InterPro" id="IPR048429">
    <property type="entry name" value="MCC_alpha_BT"/>
</dbReference>
<comment type="caution">
    <text evidence="11">The sequence shown here is derived from an EMBL/GenBank/DDBJ whole genome shotgun (WGS) entry which is preliminary data.</text>
</comment>
<protein>
    <recommendedName>
        <fullName evidence="2">biotin carboxylase</fullName>
        <ecNumber evidence="2">6.3.4.14</ecNumber>
    </recommendedName>
</protein>
<evidence type="ECO:0000256" key="4">
    <source>
        <dbReference type="ARBA" id="ARBA00022741"/>
    </source>
</evidence>
<dbReference type="SUPFAM" id="SSF51230">
    <property type="entry name" value="Single hybrid motif"/>
    <property type="match status" value="1"/>
</dbReference>
<dbReference type="InterPro" id="IPR000089">
    <property type="entry name" value="Biotin_lipoyl"/>
</dbReference>
<evidence type="ECO:0000256" key="5">
    <source>
        <dbReference type="ARBA" id="ARBA00022840"/>
    </source>
</evidence>
<dbReference type="InterPro" id="IPR050856">
    <property type="entry name" value="Biotin_carboxylase_complex"/>
</dbReference>
<comment type="cofactor">
    <cofactor evidence="1">
        <name>biotin</name>
        <dbReference type="ChEBI" id="CHEBI:57586"/>
    </cofactor>
</comment>
<evidence type="ECO:0000256" key="7">
    <source>
        <dbReference type="PROSITE-ProRule" id="PRU00409"/>
    </source>
</evidence>
<evidence type="ECO:0000259" key="10">
    <source>
        <dbReference type="PROSITE" id="PS50979"/>
    </source>
</evidence>
<evidence type="ECO:0000256" key="2">
    <source>
        <dbReference type="ARBA" id="ARBA00013263"/>
    </source>
</evidence>
<feature type="domain" description="ATP-grasp" evidence="9">
    <location>
        <begin position="114"/>
        <end position="328"/>
    </location>
</feature>
<dbReference type="InterPro" id="IPR011053">
    <property type="entry name" value="Single_hybrid_motif"/>
</dbReference>
<dbReference type="InterPro" id="IPR005479">
    <property type="entry name" value="CPAse_ATP-bd"/>
</dbReference>
<dbReference type="SUPFAM" id="SSF56059">
    <property type="entry name" value="Glutathione synthetase ATP-binding domain-like"/>
    <property type="match status" value="1"/>
</dbReference>
<dbReference type="PROSITE" id="PS00188">
    <property type="entry name" value="BIOTIN"/>
    <property type="match status" value="1"/>
</dbReference>
<evidence type="ECO:0000256" key="1">
    <source>
        <dbReference type="ARBA" id="ARBA00001953"/>
    </source>
</evidence>
<dbReference type="SUPFAM" id="SSF52440">
    <property type="entry name" value="PreATP-grasp domain"/>
    <property type="match status" value="1"/>
</dbReference>
<accession>A0ABN0VYB5</accession>
<dbReference type="Gene3D" id="2.40.50.100">
    <property type="match status" value="1"/>
</dbReference>
<evidence type="ECO:0000313" key="11">
    <source>
        <dbReference type="EMBL" id="GAA0320426.1"/>
    </source>
</evidence>
<evidence type="ECO:0000259" key="9">
    <source>
        <dbReference type="PROSITE" id="PS50975"/>
    </source>
</evidence>
<dbReference type="PROSITE" id="PS50979">
    <property type="entry name" value="BC"/>
    <property type="match status" value="1"/>
</dbReference>
<evidence type="ECO:0000313" key="12">
    <source>
        <dbReference type="Proteomes" id="UP001501822"/>
    </source>
</evidence>
<dbReference type="InterPro" id="IPR016185">
    <property type="entry name" value="PreATP-grasp_dom_sf"/>
</dbReference>
<organism evidence="11 12">
    <name type="scientific">Actinoallomurus spadix</name>
    <dbReference type="NCBI Taxonomy" id="79912"/>
    <lineage>
        <taxon>Bacteria</taxon>
        <taxon>Bacillati</taxon>
        <taxon>Actinomycetota</taxon>
        <taxon>Actinomycetes</taxon>
        <taxon>Streptosporangiales</taxon>
        <taxon>Thermomonosporaceae</taxon>
        <taxon>Actinoallomurus</taxon>
    </lineage>
</organism>
<dbReference type="PANTHER" id="PTHR18866">
    <property type="entry name" value="CARBOXYLASE:PYRUVATE/ACETYL-COA/PROPIONYL-COA CARBOXYLASE"/>
    <property type="match status" value="1"/>
</dbReference>
<dbReference type="InterPro" id="IPR005482">
    <property type="entry name" value="Biotin_COase_C"/>
</dbReference>
<evidence type="ECO:0000256" key="6">
    <source>
        <dbReference type="ARBA" id="ARBA00023267"/>
    </source>
</evidence>
<dbReference type="InterPro" id="IPR011054">
    <property type="entry name" value="Rudment_hybrid_motif"/>
</dbReference>
<feature type="domain" description="Biotin carboxylation" evidence="10">
    <location>
        <begin position="1"/>
        <end position="457"/>
    </location>
</feature>
<dbReference type="PROSITE" id="PS50968">
    <property type="entry name" value="BIOTINYL_LIPOYL"/>
    <property type="match status" value="1"/>
</dbReference>
<dbReference type="PANTHER" id="PTHR18866:SF33">
    <property type="entry name" value="METHYLCROTONOYL-COA CARBOXYLASE SUBUNIT ALPHA, MITOCHONDRIAL-RELATED"/>
    <property type="match status" value="1"/>
</dbReference>
<dbReference type="SUPFAM" id="SSF51246">
    <property type="entry name" value="Rudiment single hybrid motif"/>
    <property type="match status" value="1"/>
</dbReference>
<dbReference type="Pfam" id="PF02786">
    <property type="entry name" value="CPSase_L_D2"/>
    <property type="match status" value="1"/>
</dbReference>
<dbReference type="Pfam" id="PF02785">
    <property type="entry name" value="Biotin_carb_C"/>
    <property type="match status" value="1"/>
</dbReference>
<keyword evidence="4 7" id="KW-0547">Nucleotide-binding</keyword>
<keyword evidence="5 7" id="KW-0067">ATP-binding</keyword>
<dbReference type="Gene3D" id="3.30.700.40">
    <property type="match status" value="1"/>
</dbReference>
<dbReference type="InterPro" id="IPR011764">
    <property type="entry name" value="Biotin_carboxylation_dom"/>
</dbReference>
<dbReference type="InterPro" id="IPR011761">
    <property type="entry name" value="ATP-grasp"/>
</dbReference>
<dbReference type="EMBL" id="BAAABM010000007">
    <property type="protein sequence ID" value="GAA0320426.1"/>
    <property type="molecule type" value="Genomic_DNA"/>
</dbReference>
<evidence type="ECO:0000259" key="8">
    <source>
        <dbReference type="PROSITE" id="PS50968"/>
    </source>
</evidence>
<dbReference type="Pfam" id="PF00289">
    <property type="entry name" value="Biotin_carb_N"/>
    <property type="match status" value="1"/>
</dbReference>
<name>A0ABN0VYB5_9ACTN</name>
<dbReference type="Proteomes" id="UP001501822">
    <property type="component" value="Unassembled WGS sequence"/>
</dbReference>
<proteinExistence type="predicted"/>
<dbReference type="Pfam" id="PF00364">
    <property type="entry name" value="Biotin_lipoyl"/>
    <property type="match status" value="1"/>
</dbReference>
<dbReference type="Pfam" id="PF21139">
    <property type="entry name" value="BT_MCC_alpha"/>
    <property type="match status" value="1"/>
</dbReference>
<reference evidence="11 12" key="1">
    <citation type="journal article" date="2019" name="Int. J. Syst. Evol. Microbiol.">
        <title>The Global Catalogue of Microorganisms (GCM) 10K type strain sequencing project: providing services to taxonomists for standard genome sequencing and annotation.</title>
        <authorList>
            <consortium name="The Broad Institute Genomics Platform"/>
            <consortium name="The Broad Institute Genome Sequencing Center for Infectious Disease"/>
            <person name="Wu L."/>
            <person name="Ma J."/>
        </authorList>
    </citation>
    <scope>NUCLEOTIDE SEQUENCE [LARGE SCALE GENOMIC DNA]</scope>
    <source>
        <strain evidence="11 12">JCM 3146</strain>
    </source>
</reference>
<dbReference type="SMART" id="SM00878">
    <property type="entry name" value="Biotin_carb_C"/>
    <property type="match status" value="1"/>
</dbReference>
<evidence type="ECO:0000256" key="3">
    <source>
        <dbReference type="ARBA" id="ARBA00022598"/>
    </source>
</evidence>
<dbReference type="PROSITE" id="PS50975">
    <property type="entry name" value="ATP_GRASP"/>
    <property type="match status" value="1"/>
</dbReference>
<dbReference type="InterPro" id="IPR005481">
    <property type="entry name" value="BC-like_N"/>
</dbReference>
<keyword evidence="3" id="KW-0436">Ligase</keyword>